<dbReference type="Gene3D" id="3.30.70.100">
    <property type="match status" value="1"/>
</dbReference>
<reference evidence="10" key="1">
    <citation type="journal article" date="2024" name="Syst. Appl. Microbiol.">
        <title>First single-strain enrichments of Electrothrix cable bacteria, description of E. aestuarii sp. nov. and E. rattekaaiensis sp. nov., and proposal of a cable bacteria taxonomy following the rules of the SeqCode.</title>
        <authorList>
            <person name="Plum-Jensen L.E."/>
            <person name="Schramm A."/>
            <person name="Marshall I.P.G."/>
        </authorList>
    </citation>
    <scope>NUCLEOTIDE SEQUENCE</scope>
    <source>
        <strain evidence="10">Rat1</strain>
    </source>
</reference>
<dbReference type="InterPro" id="IPR010920">
    <property type="entry name" value="LSM_dom_sf"/>
</dbReference>
<protein>
    <submittedName>
        <fullName evidence="10">Mechanosensitive ion channel domain-containing protein</fullName>
    </submittedName>
</protein>
<evidence type="ECO:0000256" key="6">
    <source>
        <dbReference type="ARBA" id="ARBA00023136"/>
    </source>
</evidence>
<evidence type="ECO:0000256" key="1">
    <source>
        <dbReference type="ARBA" id="ARBA00004651"/>
    </source>
</evidence>
<keyword evidence="3" id="KW-1003">Cell membrane</keyword>
<dbReference type="Gene3D" id="1.10.287.1260">
    <property type="match status" value="1"/>
</dbReference>
<keyword evidence="5 7" id="KW-1133">Transmembrane helix</keyword>
<evidence type="ECO:0000256" key="4">
    <source>
        <dbReference type="ARBA" id="ARBA00022692"/>
    </source>
</evidence>
<evidence type="ECO:0000256" key="3">
    <source>
        <dbReference type="ARBA" id="ARBA00022475"/>
    </source>
</evidence>
<keyword evidence="6 7" id="KW-0472">Membrane</keyword>
<dbReference type="Pfam" id="PF00924">
    <property type="entry name" value="MS_channel_2nd"/>
    <property type="match status" value="1"/>
</dbReference>
<dbReference type="Pfam" id="PF21082">
    <property type="entry name" value="MS_channel_3rd"/>
    <property type="match status" value="1"/>
</dbReference>
<dbReference type="KEGG" id="eaj:Q3M24_06235"/>
<comment type="similarity">
    <text evidence="2">Belongs to the MscS (TC 1.A.23) family.</text>
</comment>
<evidence type="ECO:0000313" key="10">
    <source>
        <dbReference type="EMBL" id="XCN74340.1"/>
    </source>
</evidence>
<comment type="subcellular location">
    <subcellularLocation>
        <location evidence="1">Cell membrane</location>
        <topology evidence="1">Multi-pass membrane protein</topology>
    </subcellularLocation>
</comment>
<feature type="transmembrane region" description="Helical" evidence="7">
    <location>
        <begin position="18"/>
        <end position="36"/>
    </location>
</feature>
<dbReference type="InterPro" id="IPR049278">
    <property type="entry name" value="MS_channel_C"/>
</dbReference>
<feature type="transmembrane region" description="Helical" evidence="7">
    <location>
        <begin position="56"/>
        <end position="78"/>
    </location>
</feature>
<dbReference type="InterPro" id="IPR023408">
    <property type="entry name" value="MscS_beta-dom_sf"/>
</dbReference>
<evidence type="ECO:0000259" key="9">
    <source>
        <dbReference type="Pfam" id="PF21082"/>
    </source>
</evidence>
<dbReference type="PANTHER" id="PTHR30566:SF5">
    <property type="entry name" value="MECHANOSENSITIVE ION CHANNEL PROTEIN 1, MITOCHONDRIAL-RELATED"/>
    <property type="match status" value="1"/>
</dbReference>
<gene>
    <name evidence="10" type="ORF">Q3M24_06235</name>
</gene>
<evidence type="ECO:0000256" key="7">
    <source>
        <dbReference type="SAM" id="Phobius"/>
    </source>
</evidence>
<reference evidence="10" key="2">
    <citation type="submission" date="2024-06" db="EMBL/GenBank/DDBJ databases">
        <authorList>
            <person name="Plum-Jensen L.E."/>
            <person name="Schramm A."/>
            <person name="Marshall I.P.G."/>
        </authorList>
    </citation>
    <scope>NUCLEOTIDE SEQUENCE</scope>
    <source>
        <strain evidence="10">Rat1</strain>
    </source>
</reference>
<name>A0AAU8LZ03_9BACT</name>
<feature type="domain" description="Mechanosensitive ion channel MscS C-terminal" evidence="9">
    <location>
        <begin position="185"/>
        <end position="278"/>
    </location>
</feature>
<dbReference type="AlphaFoldDB" id="A0AAU8LZ03"/>
<dbReference type="SUPFAM" id="SSF50182">
    <property type="entry name" value="Sm-like ribonucleoproteins"/>
    <property type="match status" value="1"/>
</dbReference>
<dbReference type="GO" id="GO:0005886">
    <property type="term" value="C:plasma membrane"/>
    <property type="evidence" value="ECO:0007669"/>
    <property type="project" value="UniProtKB-SubCell"/>
</dbReference>
<dbReference type="EMBL" id="CP159373">
    <property type="protein sequence ID" value="XCN74340.1"/>
    <property type="molecule type" value="Genomic_DNA"/>
</dbReference>
<evidence type="ECO:0000259" key="8">
    <source>
        <dbReference type="Pfam" id="PF00924"/>
    </source>
</evidence>
<evidence type="ECO:0000256" key="2">
    <source>
        <dbReference type="ARBA" id="ARBA00008017"/>
    </source>
</evidence>
<dbReference type="SUPFAM" id="SSF82689">
    <property type="entry name" value="Mechanosensitive channel protein MscS (YggB), C-terminal domain"/>
    <property type="match status" value="1"/>
</dbReference>
<proteinExistence type="inferred from homology"/>
<accession>A0AAU8LZ03</accession>
<dbReference type="GO" id="GO:0008381">
    <property type="term" value="F:mechanosensitive monoatomic ion channel activity"/>
    <property type="evidence" value="ECO:0007669"/>
    <property type="project" value="UniProtKB-ARBA"/>
</dbReference>
<evidence type="ECO:0000256" key="5">
    <source>
        <dbReference type="ARBA" id="ARBA00022989"/>
    </source>
</evidence>
<dbReference type="Gene3D" id="2.30.30.60">
    <property type="match status" value="1"/>
</dbReference>
<dbReference type="PANTHER" id="PTHR30566">
    <property type="entry name" value="YNAI-RELATED MECHANOSENSITIVE ION CHANNEL"/>
    <property type="match status" value="1"/>
</dbReference>
<feature type="domain" description="Mechanosensitive ion channel MscS" evidence="8">
    <location>
        <begin position="101"/>
        <end position="176"/>
    </location>
</feature>
<organism evidence="10">
    <name type="scientific">Candidatus Electrothrix aestuarii</name>
    <dbReference type="NCBI Taxonomy" id="3062594"/>
    <lineage>
        <taxon>Bacteria</taxon>
        <taxon>Pseudomonadati</taxon>
        <taxon>Thermodesulfobacteriota</taxon>
        <taxon>Desulfobulbia</taxon>
        <taxon>Desulfobulbales</taxon>
        <taxon>Desulfobulbaceae</taxon>
        <taxon>Candidatus Electrothrix</taxon>
    </lineage>
</organism>
<dbReference type="InterPro" id="IPR011066">
    <property type="entry name" value="MscS_channel_C_sf"/>
</dbReference>
<feature type="transmembrane region" description="Helical" evidence="7">
    <location>
        <begin position="84"/>
        <end position="112"/>
    </location>
</feature>
<sequence>MWQQSINFIEEVIGVPTSFYESIFATILVVFLYFLIRKVGSAIIARRSKDASREYILTKSLSYFSGFLVVIVLIRIWLGGIKGMMAYFGILSAGLAIALQDLLTNLAGWIFISSRKPFILGDRIQIGEHAGDVIDLRLFQFSLIEIGKWVQADQSTGRIINIPNGLVFKESVINFTQGFSFIWHEIPVMVTFESNWEKAKSILTEIVNRHTAIKSEQAAQEVRRTAKKYLIHYQHLTPIVWTSVADSGIVLTIRYLSNPRKRRSSEQVIWEDILRTFAQHEDIDFAYPTTRYYDNAVEGKEGARASRPSR</sequence>
<dbReference type="InterPro" id="IPR006685">
    <property type="entry name" value="MscS_channel_2nd"/>
</dbReference>
<keyword evidence="4 7" id="KW-0812">Transmembrane</keyword>